<dbReference type="CDD" id="cd04232">
    <property type="entry name" value="CuRO_1_CueO_FtsP"/>
    <property type="match status" value="1"/>
</dbReference>
<dbReference type="InterPro" id="IPR011707">
    <property type="entry name" value="Cu-oxidase-like_N"/>
</dbReference>
<dbReference type="EC" id="1.16.3.4" evidence="5"/>
<evidence type="ECO:0000256" key="5">
    <source>
        <dbReference type="ARBA" id="ARBA00038978"/>
    </source>
</evidence>
<comment type="similarity">
    <text evidence="1">Belongs to the multicopper oxidase family.</text>
</comment>
<dbReference type="Gene3D" id="2.60.40.420">
    <property type="entry name" value="Cupredoxins - blue copper proteins"/>
    <property type="match status" value="3"/>
</dbReference>
<dbReference type="GO" id="GO:0005507">
    <property type="term" value="F:copper ion binding"/>
    <property type="evidence" value="ECO:0007669"/>
    <property type="project" value="InterPro"/>
</dbReference>
<dbReference type="InterPro" id="IPR002355">
    <property type="entry name" value="Cu_oxidase_Cu_BS"/>
</dbReference>
<keyword evidence="13" id="KW-0132">Cell division</keyword>
<dbReference type="GO" id="GO:0051301">
    <property type="term" value="P:cell division"/>
    <property type="evidence" value="ECO:0007669"/>
    <property type="project" value="UniProtKB-KW"/>
</dbReference>
<dbReference type="PANTHER" id="PTHR48267">
    <property type="entry name" value="CUPREDOXIN SUPERFAMILY PROTEIN"/>
    <property type="match status" value="1"/>
</dbReference>
<dbReference type="CDD" id="cd13867">
    <property type="entry name" value="CuRO_2_CueO_FtsP"/>
    <property type="match status" value="1"/>
</dbReference>
<evidence type="ECO:0000256" key="8">
    <source>
        <dbReference type="ARBA" id="ARBA00043090"/>
    </source>
</evidence>
<dbReference type="EMBL" id="VFPA01000001">
    <property type="protein sequence ID" value="TQM16058.1"/>
    <property type="molecule type" value="Genomic_DNA"/>
</dbReference>
<keyword evidence="14" id="KW-1185">Reference proteome</keyword>
<dbReference type="GO" id="GO:0016491">
    <property type="term" value="F:oxidoreductase activity"/>
    <property type="evidence" value="ECO:0007669"/>
    <property type="project" value="UniProtKB-KW"/>
</dbReference>
<comment type="catalytic activity">
    <reaction evidence="9">
        <text>4 Cu(+) + O2 + 4 H(+) = 4 Cu(2+) + 2 H2O</text>
        <dbReference type="Rhea" id="RHEA:30083"/>
        <dbReference type="ChEBI" id="CHEBI:15377"/>
        <dbReference type="ChEBI" id="CHEBI:15378"/>
        <dbReference type="ChEBI" id="CHEBI:15379"/>
        <dbReference type="ChEBI" id="CHEBI:29036"/>
        <dbReference type="ChEBI" id="CHEBI:49552"/>
        <dbReference type="EC" id="1.16.3.4"/>
    </reaction>
    <physiologicalReaction direction="left-to-right" evidence="9">
        <dbReference type="Rhea" id="RHEA:30084"/>
    </physiologicalReaction>
</comment>
<evidence type="ECO:0000256" key="1">
    <source>
        <dbReference type="ARBA" id="ARBA00010609"/>
    </source>
</evidence>
<keyword evidence="13" id="KW-0131">Cell cycle</keyword>
<evidence type="ECO:0000259" key="11">
    <source>
        <dbReference type="Pfam" id="PF07731"/>
    </source>
</evidence>
<dbReference type="Pfam" id="PF07732">
    <property type="entry name" value="Cu-oxidase_3"/>
    <property type="match status" value="1"/>
</dbReference>
<dbReference type="PANTHER" id="PTHR48267:SF1">
    <property type="entry name" value="BILIRUBIN OXIDASE"/>
    <property type="match status" value="1"/>
</dbReference>
<dbReference type="InterPro" id="IPR008972">
    <property type="entry name" value="Cupredoxin"/>
</dbReference>
<proteinExistence type="inferred from homology"/>
<dbReference type="AlphaFoldDB" id="A0A543E393"/>
<evidence type="ECO:0000256" key="4">
    <source>
        <dbReference type="ARBA" id="ARBA00023002"/>
    </source>
</evidence>
<evidence type="ECO:0000256" key="2">
    <source>
        <dbReference type="ARBA" id="ARBA00011245"/>
    </source>
</evidence>
<evidence type="ECO:0000313" key="13">
    <source>
        <dbReference type="EMBL" id="TQM16058.1"/>
    </source>
</evidence>
<keyword evidence="4" id="KW-0560">Oxidoreductase</keyword>
<name>A0A543E393_9PSEU</name>
<comment type="caution">
    <text evidence="13">The sequence shown here is derived from an EMBL/GenBank/DDBJ whole genome shotgun (WGS) entry which is preliminary data.</text>
</comment>
<feature type="domain" description="Plastocyanin-like" evidence="11">
    <location>
        <begin position="380"/>
        <end position="492"/>
    </location>
</feature>
<dbReference type="InterPro" id="IPR006311">
    <property type="entry name" value="TAT_signal"/>
</dbReference>
<sequence length="508" mass="55101">MPPDLPPLAHGRPLARRRFLVLGGAAGLTALAAACSFVPRDPIVVPLSGDPRPLHVPPLARSELDHRGRRVFDLAAAAASTRFVAGTTTPTWGFNGTYLGPTLRASRGEEVLMRVTNALDEATTVHWHGMHLPAVADGGPHQVIEPGGTWEPTWRIDQPAATLWYHPHSHGETESQVNRGLAGMFLIDDDAEAALALPRHYGVDDIPAIVQDRTFAADGTFVDDGHNDAGLLGDTLLVNGTIAPYLDVSTERVRLRLLNASSARSYRFALDSDQPFALVATDGGLLPAPRTVDSVQLTPGERAEVVVALRSAERIVLRSLPQDLQAGSGRSRDWGAEDTFDVLELRAASALTASPDLPSTLVEFSPLDPADAVRTRSFRLSGDSINGEEMDMSRIDFAVTAGSTEVWEVTNGHSQPHNFHVHDVRFQVLDTDGVPREAERESWKDTVYLPPDTTTRIVMRFGHHTDVDVPYMYHCHLLYHEDNGMMGQFVIVEPGGGQGAVAHPGHGH</sequence>
<evidence type="ECO:0000313" key="14">
    <source>
        <dbReference type="Proteomes" id="UP000315677"/>
    </source>
</evidence>
<comment type="subunit">
    <text evidence="2">Monomer.</text>
</comment>
<gene>
    <name evidence="13" type="ORF">FB558_2861</name>
</gene>
<dbReference type="InterPro" id="IPR045087">
    <property type="entry name" value="Cu-oxidase_fam"/>
</dbReference>
<dbReference type="Pfam" id="PF00394">
    <property type="entry name" value="Cu-oxidase"/>
    <property type="match status" value="1"/>
</dbReference>
<accession>A0A543E393</accession>
<protein>
    <recommendedName>
        <fullName evidence="6">Multicopper oxidase CueO</fullName>
        <ecNumber evidence="5">1.16.3.4</ecNumber>
    </recommendedName>
    <alternativeName>
        <fullName evidence="7">Copper efflux oxidase</fullName>
    </alternativeName>
    <alternativeName>
        <fullName evidence="8">Cuprous oxidase</fullName>
    </alternativeName>
</protein>
<feature type="domain" description="Plastocyanin-like" evidence="12">
    <location>
        <begin position="83"/>
        <end position="191"/>
    </location>
</feature>
<evidence type="ECO:0000259" key="12">
    <source>
        <dbReference type="Pfam" id="PF07732"/>
    </source>
</evidence>
<feature type="domain" description="Plastocyanin-like" evidence="10">
    <location>
        <begin position="249"/>
        <end position="309"/>
    </location>
</feature>
<reference evidence="13 14" key="1">
    <citation type="submission" date="2019-06" db="EMBL/GenBank/DDBJ databases">
        <title>Sequencing the genomes of 1000 actinobacteria strains.</title>
        <authorList>
            <person name="Klenk H.-P."/>
        </authorList>
    </citation>
    <scope>NUCLEOTIDE SEQUENCE [LARGE SCALE GENOMIC DNA]</scope>
    <source>
        <strain evidence="13 14">DSM 45301</strain>
    </source>
</reference>
<dbReference type="InterPro" id="IPR011706">
    <property type="entry name" value="Cu-oxidase_C"/>
</dbReference>
<evidence type="ECO:0000256" key="7">
    <source>
        <dbReference type="ARBA" id="ARBA00042896"/>
    </source>
</evidence>
<evidence type="ECO:0000256" key="6">
    <source>
        <dbReference type="ARBA" id="ARBA00041027"/>
    </source>
</evidence>
<evidence type="ECO:0000259" key="10">
    <source>
        <dbReference type="Pfam" id="PF00394"/>
    </source>
</evidence>
<dbReference type="RefSeq" id="WP_246106421.1">
    <property type="nucleotide sequence ID" value="NZ_VFPA01000001.1"/>
</dbReference>
<evidence type="ECO:0000256" key="3">
    <source>
        <dbReference type="ARBA" id="ARBA00022723"/>
    </source>
</evidence>
<dbReference type="InterPro" id="IPR001117">
    <property type="entry name" value="Cu-oxidase_2nd"/>
</dbReference>
<organism evidence="13 14">
    <name type="scientific">Pseudonocardia kunmingensis</name>
    <dbReference type="NCBI Taxonomy" id="630975"/>
    <lineage>
        <taxon>Bacteria</taxon>
        <taxon>Bacillati</taxon>
        <taxon>Actinomycetota</taxon>
        <taxon>Actinomycetes</taxon>
        <taxon>Pseudonocardiales</taxon>
        <taxon>Pseudonocardiaceae</taxon>
        <taxon>Pseudonocardia</taxon>
    </lineage>
</organism>
<dbReference type="PROSITE" id="PS51318">
    <property type="entry name" value="TAT"/>
    <property type="match status" value="1"/>
</dbReference>
<keyword evidence="3" id="KW-0479">Metal-binding</keyword>
<evidence type="ECO:0000256" key="9">
    <source>
        <dbReference type="ARBA" id="ARBA00048092"/>
    </source>
</evidence>
<dbReference type="Pfam" id="PF07731">
    <property type="entry name" value="Cu-oxidase_2"/>
    <property type="match status" value="1"/>
</dbReference>
<dbReference type="Proteomes" id="UP000315677">
    <property type="component" value="Unassembled WGS sequence"/>
</dbReference>
<dbReference type="PROSITE" id="PS00080">
    <property type="entry name" value="MULTICOPPER_OXIDASE2"/>
    <property type="match status" value="1"/>
</dbReference>
<dbReference type="CDD" id="cd13890">
    <property type="entry name" value="CuRO_3_CueO_FtsP"/>
    <property type="match status" value="1"/>
</dbReference>
<dbReference type="SUPFAM" id="SSF49503">
    <property type="entry name" value="Cupredoxins"/>
    <property type="match status" value="3"/>
</dbReference>